<dbReference type="EMBL" id="CM047905">
    <property type="protein sequence ID" value="KAJ0088584.1"/>
    <property type="molecule type" value="Genomic_DNA"/>
</dbReference>
<sequence>MSTTQKNDCGCFSCILRRLLCQGSHQTYPSDQIAEPMEVGFNEPKKELKPEAEILTQGAPGIVARLMGLDSLPEASCVPKGKAPDAVTRSKSVNFMDYLLQFDLAQAPQHRRVRTSVSFREVPTFLHQQNPELLALYLDEVDEKKKRESKVRKSGKEFGELKQKKEERSKNSKERLAMKKKEKQSNRKKLSKFIDEPRRVSVKRHSNISTSKKYGESGATVKEKSSVKRMHQSEVLTKPKVSKSKAQQSVEAAECSSENPSPISVLDVNDFSIYEDYPSSAEDPRCLDLNFERKSSVKTMYSDYPSANSKRILSNDDLRLRVVNKRDTESMDNQITDYYKKMVAKLCRITEESIMQSNWMPKKELNFEDFEEICMQFGQHILDTLLQQVVDEFAGFNTENIAL</sequence>
<proteinExistence type="predicted"/>
<accession>A0ACC1APF8</accession>
<reference evidence="2" key="1">
    <citation type="journal article" date="2023" name="G3 (Bethesda)">
        <title>Genome assembly and association tests identify interacting loci associated with vigor, precocity, and sex in interspecific pistachio rootstocks.</title>
        <authorList>
            <person name="Palmer W."/>
            <person name="Jacygrad E."/>
            <person name="Sagayaradj S."/>
            <person name="Cavanaugh K."/>
            <person name="Han R."/>
            <person name="Bertier L."/>
            <person name="Beede B."/>
            <person name="Kafkas S."/>
            <person name="Golino D."/>
            <person name="Preece J."/>
            <person name="Michelmore R."/>
        </authorList>
    </citation>
    <scope>NUCLEOTIDE SEQUENCE [LARGE SCALE GENOMIC DNA]</scope>
</reference>
<dbReference type="Proteomes" id="UP001164250">
    <property type="component" value="Chromosome 9"/>
</dbReference>
<gene>
    <name evidence="1" type="ORF">Patl1_31351</name>
</gene>
<evidence type="ECO:0000313" key="2">
    <source>
        <dbReference type="Proteomes" id="UP001164250"/>
    </source>
</evidence>
<protein>
    <submittedName>
        <fullName evidence="1">Uncharacterized protein</fullName>
    </submittedName>
</protein>
<name>A0ACC1APF8_9ROSI</name>
<evidence type="ECO:0000313" key="1">
    <source>
        <dbReference type="EMBL" id="KAJ0088584.1"/>
    </source>
</evidence>
<organism evidence="1 2">
    <name type="scientific">Pistacia atlantica</name>
    <dbReference type="NCBI Taxonomy" id="434234"/>
    <lineage>
        <taxon>Eukaryota</taxon>
        <taxon>Viridiplantae</taxon>
        <taxon>Streptophyta</taxon>
        <taxon>Embryophyta</taxon>
        <taxon>Tracheophyta</taxon>
        <taxon>Spermatophyta</taxon>
        <taxon>Magnoliopsida</taxon>
        <taxon>eudicotyledons</taxon>
        <taxon>Gunneridae</taxon>
        <taxon>Pentapetalae</taxon>
        <taxon>rosids</taxon>
        <taxon>malvids</taxon>
        <taxon>Sapindales</taxon>
        <taxon>Anacardiaceae</taxon>
        <taxon>Pistacia</taxon>
    </lineage>
</organism>
<keyword evidence="2" id="KW-1185">Reference proteome</keyword>
<comment type="caution">
    <text evidence="1">The sequence shown here is derived from an EMBL/GenBank/DDBJ whole genome shotgun (WGS) entry which is preliminary data.</text>
</comment>